<dbReference type="GO" id="GO:0004180">
    <property type="term" value="F:carboxypeptidase activity"/>
    <property type="evidence" value="ECO:0007669"/>
    <property type="project" value="UniProtKB-KW"/>
</dbReference>
<keyword evidence="4" id="KW-0378">Hydrolase</keyword>
<sequence>MKQAKKLKVFGLMTMLISMVFMVSSCSDDDTGGGALSYGKVTGVVTDDLSSPLEGVTVLVDGSGITATPDGPQATTNSQGVYTLENISIGTHIITFTKADYQTVSVTVVAGKFNEEQVAEVSPKMEYAAAKIKGKVTDAGKGSAPLEGVTVSISSTQTTTTGSDGTFEIGNLPLADYTVTFTKDGYASIVKKVVMADFVDGIATTDVRMGGTEILRGLTIDDLKAAEKWYYNEYRGGRNAESYPHWDWACNYMCTMDFRGDWEEQNEGTTLRIRNSEDDRKNPADLEMFDSFVFGSKLITEDNYMMTLQIRTHSADEAAPAYYGVQVVDLTAADPKAEMVGDVRTYASENYTSVPVDLSKYIGKEVIIAIGTFRAQTGDYWKQLVLRRIAFAKEVVEGWGWLPGTAVEELDGWKMTQEMVRSTMPQVKSQFTGMSPIGGSRDNYVDAYRAWREVDHVCAEWSYMPLSKDPEVFPSEGYLIKTRGGNNVSTTVPESYFYAKFSIASGRNKMTLKTRNFSGTNATFFKVTAIRMDGTLMHLAPASNTAQFAEAAADGCWKFIHEAGGKGDPEGYADFVYDLSQFNGEDVMLTIGIFKGEENGDENKLVLRSITME</sequence>
<proteinExistence type="predicted"/>
<gene>
    <name evidence="4" type="ORF">DWW83_00645</name>
    <name evidence="2" type="ORF">ERS852510_02964</name>
    <name evidence="3" type="ORF">GAQ59_17925</name>
</gene>
<dbReference type="AlphaFoldDB" id="A0A174JH34"/>
<name>A0A174JH34_BACUN</name>
<organism evidence="4 6">
    <name type="scientific">Bacteroides uniformis</name>
    <dbReference type="NCBI Taxonomy" id="820"/>
    <lineage>
        <taxon>Bacteria</taxon>
        <taxon>Pseudomonadati</taxon>
        <taxon>Bacteroidota</taxon>
        <taxon>Bacteroidia</taxon>
        <taxon>Bacteroidales</taxon>
        <taxon>Bacteroidaceae</taxon>
        <taxon>Bacteroides</taxon>
    </lineage>
</organism>
<dbReference type="InterPro" id="IPR008969">
    <property type="entry name" value="CarboxyPept-like_regulatory"/>
</dbReference>
<evidence type="ECO:0000313" key="5">
    <source>
        <dbReference type="Proteomes" id="UP000095766"/>
    </source>
</evidence>
<dbReference type="Pfam" id="PF13620">
    <property type="entry name" value="CarboxypepD_reg"/>
    <property type="match status" value="2"/>
</dbReference>
<evidence type="ECO:0000313" key="6">
    <source>
        <dbReference type="Proteomes" id="UP000284022"/>
    </source>
</evidence>
<dbReference type="EMBL" id="QRXV01000001">
    <property type="protein sequence ID" value="RGU41240.1"/>
    <property type="molecule type" value="Genomic_DNA"/>
</dbReference>
<feature type="signal peptide" evidence="1">
    <location>
        <begin position="1"/>
        <end position="27"/>
    </location>
</feature>
<feature type="chain" id="PRO_5014251737" evidence="1">
    <location>
        <begin position="28"/>
        <end position="613"/>
    </location>
</feature>
<evidence type="ECO:0000256" key="1">
    <source>
        <dbReference type="SAM" id="SignalP"/>
    </source>
</evidence>
<keyword evidence="2" id="KW-0449">Lipoprotein</keyword>
<keyword evidence="4" id="KW-0121">Carboxypeptidase</keyword>
<protein>
    <submittedName>
        <fullName evidence="4">Carboxypeptidase regulatory-like domain-containing protein</fullName>
    </submittedName>
    <submittedName>
        <fullName evidence="2">Putative lipoprotein, rSAM/lipoprotein system</fullName>
    </submittedName>
</protein>
<dbReference type="GeneID" id="99749625"/>
<dbReference type="Proteomes" id="UP000433928">
    <property type="component" value="Unassembled WGS sequence"/>
</dbReference>
<reference evidence="3 7" key="3">
    <citation type="journal article" date="2019" name="Nat. Med.">
        <title>A library of human gut bacterial isolates paired with longitudinal multiomics data enables mechanistic microbiome research.</title>
        <authorList>
            <person name="Poyet M."/>
            <person name="Groussin M."/>
            <person name="Gibbons S.M."/>
            <person name="Avila-Pacheco J."/>
            <person name="Jiang X."/>
            <person name="Kearney S.M."/>
            <person name="Perrotta A.R."/>
            <person name="Berdy B."/>
            <person name="Zhao S."/>
            <person name="Lieberman T.D."/>
            <person name="Swanson P.K."/>
            <person name="Smith M."/>
            <person name="Roesemann S."/>
            <person name="Alexander J.E."/>
            <person name="Rich S.A."/>
            <person name="Livny J."/>
            <person name="Vlamakis H."/>
            <person name="Clish C."/>
            <person name="Bullock K."/>
            <person name="Deik A."/>
            <person name="Scott J."/>
            <person name="Pierce K.A."/>
            <person name="Xavier R.J."/>
            <person name="Alm E.J."/>
        </authorList>
    </citation>
    <scope>NUCLEOTIDE SEQUENCE [LARGE SCALE GENOMIC DNA]</scope>
    <source>
        <strain evidence="3 7">BIOML-A27</strain>
    </source>
</reference>
<dbReference type="RefSeq" id="WP_005829693.1">
    <property type="nucleotide sequence ID" value="NZ_BQNO01000001.1"/>
</dbReference>
<evidence type="ECO:0000313" key="7">
    <source>
        <dbReference type="Proteomes" id="UP000433928"/>
    </source>
</evidence>
<dbReference type="EMBL" id="CZAO01000014">
    <property type="protein sequence ID" value="CUQ02739.1"/>
    <property type="molecule type" value="Genomic_DNA"/>
</dbReference>
<dbReference type="Proteomes" id="UP000284022">
    <property type="component" value="Unassembled WGS sequence"/>
</dbReference>
<evidence type="ECO:0000313" key="4">
    <source>
        <dbReference type="EMBL" id="RGU41240.1"/>
    </source>
</evidence>
<dbReference type="PROSITE" id="PS51257">
    <property type="entry name" value="PROKAR_LIPOPROTEIN"/>
    <property type="match status" value="1"/>
</dbReference>
<reference evidence="4 6" key="2">
    <citation type="submission" date="2018-08" db="EMBL/GenBank/DDBJ databases">
        <title>A genome reference for cultivated species of the human gut microbiota.</title>
        <authorList>
            <person name="Zou Y."/>
            <person name="Xue W."/>
            <person name="Luo G."/>
        </authorList>
    </citation>
    <scope>NUCLEOTIDE SEQUENCE [LARGE SCALE GENOMIC DNA]</scope>
    <source>
        <strain evidence="4 6">AF17-20</strain>
    </source>
</reference>
<reference evidence="2 5" key="1">
    <citation type="submission" date="2015-09" db="EMBL/GenBank/DDBJ databases">
        <authorList>
            <consortium name="Pathogen Informatics"/>
        </authorList>
    </citation>
    <scope>NUCLEOTIDE SEQUENCE [LARGE SCALE GENOMIC DNA]</scope>
    <source>
        <strain evidence="2 5">2789STDY5834898</strain>
    </source>
</reference>
<dbReference type="Proteomes" id="UP000095766">
    <property type="component" value="Unassembled WGS sequence"/>
</dbReference>
<keyword evidence="1" id="KW-0732">Signal</keyword>
<evidence type="ECO:0000313" key="3">
    <source>
        <dbReference type="EMBL" id="KAB4167574.1"/>
    </source>
</evidence>
<accession>A0A174JH34</accession>
<keyword evidence="4" id="KW-0645">Protease</keyword>
<dbReference type="SUPFAM" id="SSF49464">
    <property type="entry name" value="Carboxypeptidase regulatory domain-like"/>
    <property type="match status" value="2"/>
</dbReference>
<evidence type="ECO:0000313" key="2">
    <source>
        <dbReference type="EMBL" id="CUQ02739.1"/>
    </source>
</evidence>
<dbReference type="EMBL" id="WCUG01000023">
    <property type="protein sequence ID" value="KAB4167574.1"/>
    <property type="molecule type" value="Genomic_DNA"/>
</dbReference>
<dbReference type="Gene3D" id="2.60.40.1120">
    <property type="entry name" value="Carboxypeptidase-like, regulatory domain"/>
    <property type="match status" value="2"/>
</dbReference>